<name>A0A9X2VHK6_9PSEU</name>
<dbReference type="Proteomes" id="UP001141259">
    <property type="component" value="Unassembled WGS sequence"/>
</dbReference>
<evidence type="ECO:0000313" key="4">
    <source>
        <dbReference type="EMBL" id="MCS7476766.1"/>
    </source>
</evidence>
<feature type="domain" description="Carrier" evidence="3">
    <location>
        <begin position="1"/>
        <end position="75"/>
    </location>
</feature>
<organism evidence="4 5">
    <name type="scientific">Umezawaea endophytica</name>
    <dbReference type="NCBI Taxonomy" id="1654476"/>
    <lineage>
        <taxon>Bacteria</taxon>
        <taxon>Bacillati</taxon>
        <taxon>Actinomycetota</taxon>
        <taxon>Actinomycetes</taxon>
        <taxon>Pseudonocardiales</taxon>
        <taxon>Pseudonocardiaceae</taxon>
        <taxon>Umezawaea</taxon>
    </lineage>
</organism>
<sequence length="97" mass="10700">MSTLEQVREAWADALDVETDAVPLDVSFFEAGGNSLLLLLLWERLTELTARDLKAADLFEHSTVVAQSEFLDGTDERPVVAAASRSALLGRARREVR</sequence>
<evidence type="ECO:0000256" key="2">
    <source>
        <dbReference type="ARBA" id="ARBA00022553"/>
    </source>
</evidence>
<dbReference type="SMART" id="SM00823">
    <property type="entry name" value="PKS_PP"/>
    <property type="match status" value="1"/>
</dbReference>
<keyword evidence="5" id="KW-1185">Reference proteome</keyword>
<proteinExistence type="predicted"/>
<dbReference type="AlphaFoldDB" id="A0A9X2VHK6"/>
<dbReference type="InterPro" id="IPR036736">
    <property type="entry name" value="ACP-like_sf"/>
</dbReference>
<dbReference type="InterPro" id="IPR020806">
    <property type="entry name" value="PKS_PP-bd"/>
</dbReference>
<keyword evidence="1" id="KW-0596">Phosphopantetheine</keyword>
<dbReference type="GO" id="GO:0031177">
    <property type="term" value="F:phosphopantetheine binding"/>
    <property type="evidence" value="ECO:0007669"/>
    <property type="project" value="InterPro"/>
</dbReference>
<comment type="caution">
    <text evidence="4">The sequence shown here is derived from an EMBL/GenBank/DDBJ whole genome shotgun (WGS) entry which is preliminary data.</text>
</comment>
<dbReference type="Gene3D" id="1.10.1200.10">
    <property type="entry name" value="ACP-like"/>
    <property type="match status" value="1"/>
</dbReference>
<dbReference type="PROSITE" id="PS50075">
    <property type="entry name" value="CARRIER"/>
    <property type="match status" value="1"/>
</dbReference>
<evidence type="ECO:0000259" key="3">
    <source>
        <dbReference type="PROSITE" id="PS50075"/>
    </source>
</evidence>
<dbReference type="Pfam" id="PF00550">
    <property type="entry name" value="PP-binding"/>
    <property type="match status" value="1"/>
</dbReference>
<evidence type="ECO:0000256" key="1">
    <source>
        <dbReference type="ARBA" id="ARBA00022450"/>
    </source>
</evidence>
<gene>
    <name evidence="4" type="ORF">NZH93_07860</name>
</gene>
<dbReference type="InterPro" id="IPR009081">
    <property type="entry name" value="PP-bd_ACP"/>
</dbReference>
<protein>
    <submittedName>
        <fullName evidence="4">Acyl carrier protein</fullName>
    </submittedName>
</protein>
<accession>A0A9X2VHK6</accession>
<dbReference type="EMBL" id="JANYMP010000003">
    <property type="protein sequence ID" value="MCS7476766.1"/>
    <property type="molecule type" value="Genomic_DNA"/>
</dbReference>
<evidence type="ECO:0000313" key="5">
    <source>
        <dbReference type="Proteomes" id="UP001141259"/>
    </source>
</evidence>
<reference evidence="4" key="1">
    <citation type="submission" date="2022-08" db="EMBL/GenBank/DDBJ databases">
        <authorList>
            <person name="Tistechok S."/>
            <person name="Samborskyy M."/>
            <person name="Roman I."/>
        </authorList>
    </citation>
    <scope>NUCLEOTIDE SEQUENCE</scope>
    <source>
        <strain evidence="4">DSM 103496</strain>
    </source>
</reference>
<dbReference type="RefSeq" id="WP_259622281.1">
    <property type="nucleotide sequence ID" value="NZ_JANYMP010000003.1"/>
</dbReference>
<keyword evidence="2" id="KW-0597">Phosphoprotein</keyword>
<dbReference type="SUPFAM" id="SSF47336">
    <property type="entry name" value="ACP-like"/>
    <property type="match status" value="1"/>
</dbReference>